<dbReference type="Gene3D" id="2.40.30.10">
    <property type="entry name" value="Translation factors"/>
    <property type="match status" value="1"/>
</dbReference>
<dbReference type="FunFam" id="2.40.30.10:FF:000014">
    <property type="entry name" value="Probable GTP-binding protein 1"/>
    <property type="match status" value="1"/>
</dbReference>
<organism evidence="6 7">
    <name type="scientific">Acanthosepion pharaonis</name>
    <name type="common">Pharaoh cuttlefish</name>
    <name type="synonym">Sepia pharaonis</name>
    <dbReference type="NCBI Taxonomy" id="158019"/>
    <lineage>
        <taxon>Eukaryota</taxon>
        <taxon>Metazoa</taxon>
        <taxon>Spiralia</taxon>
        <taxon>Lophotrochozoa</taxon>
        <taxon>Mollusca</taxon>
        <taxon>Cephalopoda</taxon>
        <taxon>Coleoidea</taxon>
        <taxon>Decapodiformes</taxon>
        <taxon>Sepiida</taxon>
        <taxon>Sepiina</taxon>
        <taxon>Sepiidae</taxon>
        <taxon>Acanthosepion</taxon>
    </lineage>
</organism>
<dbReference type="PROSITE" id="PS51722">
    <property type="entry name" value="G_TR_2"/>
    <property type="match status" value="1"/>
</dbReference>
<dbReference type="CDD" id="cd03694">
    <property type="entry name" value="GTPBP_II"/>
    <property type="match status" value="1"/>
</dbReference>
<dbReference type="Pfam" id="PF03144">
    <property type="entry name" value="GTP_EFTU_D2"/>
    <property type="match status" value="1"/>
</dbReference>
<keyword evidence="7" id="KW-1185">Reference proteome</keyword>
<dbReference type="InterPro" id="IPR009000">
    <property type="entry name" value="Transl_B-barrel_sf"/>
</dbReference>
<feature type="transmembrane region" description="Helical" evidence="4">
    <location>
        <begin position="74"/>
        <end position="96"/>
    </location>
</feature>
<gene>
    <name evidence="6" type="ORF">SPHA_68190</name>
</gene>
<dbReference type="SUPFAM" id="SSF50447">
    <property type="entry name" value="Translation proteins"/>
    <property type="match status" value="1"/>
</dbReference>
<dbReference type="SUPFAM" id="SSF52540">
    <property type="entry name" value="P-loop containing nucleoside triphosphate hydrolases"/>
    <property type="match status" value="1"/>
</dbReference>
<keyword evidence="4" id="KW-0812">Transmembrane</keyword>
<keyword evidence="4" id="KW-1133">Transmembrane helix</keyword>
<reference evidence="6" key="1">
    <citation type="submission" date="2021-01" db="EMBL/GenBank/DDBJ databases">
        <authorList>
            <person name="Li R."/>
            <person name="Bekaert M."/>
        </authorList>
    </citation>
    <scope>NUCLEOTIDE SEQUENCE</scope>
    <source>
        <strain evidence="6">Farmed</strain>
    </source>
</reference>
<dbReference type="InterPro" id="IPR009001">
    <property type="entry name" value="Transl_elong_EF1A/Init_IF2_C"/>
</dbReference>
<evidence type="ECO:0000256" key="2">
    <source>
        <dbReference type="ARBA" id="ARBA00022741"/>
    </source>
</evidence>
<evidence type="ECO:0000259" key="5">
    <source>
        <dbReference type="PROSITE" id="PS51722"/>
    </source>
</evidence>
<name>A0A812E509_ACAPH</name>
<accession>A0A812E509</accession>
<dbReference type="InterPro" id="IPR035531">
    <property type="entry name" value="GTPBP1-like"/>
</dbReference>
<proteinExistence type="inferred from homology"/>
<dbReference type="CDD" id="cd03708">
    <property type="entry name" value="GTPBP_III"/>
    <property type="match status" value="1"/>
</dbReference>
<feature type="domain" description="Tr-type G" evidence="5">
    <location>
        <begin position="275"/>
        <end position="502"/>
    </location>
</feature>
<evidence type="ECO:0000313" key="6">
    <source>
        <dbReference type="EMBL" id="CAE1317656.1"/>
    </source>
</evidence>
<dbReference type="SUPFAM" id="SSF50465">
    <property type="entry name" value="EF-Tu/eEF-1alpha/eIF2-gamma C-terminal domain"/>
    <property type="match status" value="1"/>
</dbReference>
<feature type="transmembrane region" description="Helical" evidence="4">
    <location>
        <begin position="116"/>
        <end position="144"/>
    </location>
</feature>
<dbReference type="CDD" id="cd04165">
    <property type="entry name" value="GTPBP1_like"/>
    <property type="match status" value="1"/>
</dbReference>
<dbReference type="Pfam" id="PF00009">
    <property type="entry name" value="GTP_EFTU"/>
    <property type="match status" value="1"/>
</dbReference>
<dbReference type="FunFam" id="3.40.50.300:FF:000091">
    <property type="entry name" value="Probable GTP-binding protein 1"/>
    <property type="match status" value="1"/>
</dbReference>
<feature type="transmembrane region" description="Helical" evidence="4">
    <location>
        <begin position="151"/>
        <end position="175"/>
    </location>
</feature>
<dbReference type="InterPro" id="IPR004161">
    <property type="entry name" value="EFTu-like_2"/>
</dbReference>
<dbReference type="Gene3D" id="3.40.50.300">
    <property type="entry name" value="P-loop containing nucleotide triphosphate hydrolases"/>
    <property type="match status" value="1"/>
</dbReference>
<evidence type="ECO:0000313" key="7">
    <source>
        <dbReference type="Proteomes" id="UP000597762"/>
    </source>
</evidence>
<evidence type="ECO:0000256" key="4">
    <source>
        <dbReference type="SAM" id="Phobius"/>
    </source>
</evidence>
<dbReference type="PANTHER" id="PTHR43721:SF3">
    <property type="entry name" value="GTP-BINDING PROTEIN 2"/>
    <property type="match status" value="1"/>
</dbReference>
<dbReference type="GO" id="GO:0003924">
    <property type="term" value="F:GTPase activity"/>
    <property type="evidence" value="ECO:0007669"/>
    <property type="project" value="InterPro"/>
</dbReference>
<dbReference type="GO" id="GO:0003746">
    <property type="term" value="F:translation elongation factor activity"/>
    <property type="evidence" value="ECO:0007669"/>
    <property type="project" value="TreeGrafter"/>
</dbReference>
<dbReference type="OrthoDB" id="248233at2759"/>
<feature type="transmembrane region" description="Helical" evidence="4">
    <location>
        <begin position="46"/>
        <end position="67"/>
    </location>
</feature>
<dbReference type="PANTHER" id="PTHR43721">
    <property type="entry name" value="ELONGATION FACTOR TU-RELATED"/>
    <property type="match status" value="1"/>
</dbReference>
<dbReference type="EMBL" id="CAHIKZ030004950">
    <property type="protein sequence ID" value="CAE1317656.1"/>
    <property type="molecule type" value="Genomic_DNA"/>
</dbReference>
<evidence type="ECO:0000256" key="3">
    <source>
        <dbReference type="ARBA" id="ARBA00023134"/>
    </source>
</evidence>
<keyword evidence="2" id="KW-0547">Nucleotide-binding</keyword>
<keyword evidence="4" id="KW-0472">Membrane</keyword>
<dbReference type="AlphaFoldDB" id="A0A812E509"/>
<comment type="caution">
    <text evidence="6">The sequence shown here is derived from an EMBL/GenBank/DDBJ whole genome shotgun (WGS) entry which is preliminary data.</text>
</comment>
<protein>
    <submittedName>
        <fullName evidence="6">GTP-binding protein cgp-1,GTP-binding protein 2,GTP-binding protein 1,GTP-binding protein AGP-1</fullName>
    </submittedName>
</protein>
<keyword evidence="3" id="KW-0342">GTP-binding</keyword>
<evidence type="ECO:0000256" key="1">
    <source>
        <dbReference type="ARBA" id="ARBA00007249"/>
    </source>
</evidence>
<dbReference type="InterPro" id="IPR000795">
    <property type="entry name" value="T_Tr_GTP-bd_dom"/>
</dbReference>
<dbReference type="Proteomes" id="UP000597762">
    <property type="component" value="Unassembled WGS sequence"/>
</dbReference>
<dbReference type="InterPro" id="IPR027417">
    <property type="entry name" value="P-loop_NTPase"/>
</dbReference>
<dbReference type="InterPro" id="IPR050055">
    <property type="entry name" value="EF-Tu_GTPase"/>
</dbReference>
<dbReference type="GO" id="GO:0005525">
    <property type="term" value="F:GTP binding"/>
    <property type="evidence" value="ECO:0007669"/>
    <property type="project" value="UniProtKB-KW"/>
</dbReference>
<sequence length="701" mass="77676">MSVHTLPVSFLTPCSPHLFLDSLLSPSLSSHLALPVSFLTPCSSRLFLDFFLSSSISSHLALHISFFASCSPRLFLHSLLSPSLSSLLALPVSFFTPCSSRLFLHSLLSPSLSSHLALLVSFFFCCFIFFVPPPTSFLLLIYFATRHNLPLLSLLFSCFSFLVSFFPLSSSVLWASSTCVFPPVLGSSFSNHLVTQMKWRLQEGEGEAIYEIGVEDNGVLAGLPKPELDSSVNTLKKMAKKLGATITILRERTVETDTRKALQVLVRKVPDDQQFIDLRLAVLGNVDAGKSTLLGVLTQGELDNGQGRARLNLFRHLHEIQSGRTSSISHDILGFNSMGQIVNYKEARTVEEICENSMKLITLIDLAGHQKYLKTTIFGLTGYCPDCAMLVVSANTGMAGTTKEHLGFARALDVPVFVVVSKIDMCPESLMEKTIKQLEKILKSPGCNKVPFRVMNEDDAITAATNFDSQSITPIFSISNVTGKNLDLLKKFLNVVPPLRNLKDREKYIQDLTEFQVDELFTVPGVGTVVGGNLKRGSIREGDDLMLGPMLDGDFHKATVKTVHRNRLPCRLIQAGQSATVALLNVERESLRKGMVLVSPQPLLFACIEFEADIYVLFHAKQITTGFQTTIHVGNVRQTVKIIKMDKEAIKTNEKALVTFHLIKQPEYIRVGARLLFREGRTKGMGEVVHVYPYLDKPPHR</sequence>
<comment type="similarity">
    <text evidence="1">Belongs to the TRAFAC class translation factor GTPase superfamily. Classic translation factor GTPase family. EF-Tu/EF-1A subfamily.</text>
</comment>